<feature type="transmembrane region" description="Helical" evidence="1">
    <location>
        <begin position="6"/>
        <end position="24"/>
    </location>
</feature>
<evidence type="ECO:0000256" key="1">
    <source>
        <dbReference type="SAM" id="Phobius"/>
    </source>
</evidence>
<dbReference type="KEGG" id="fcj:RN605_12945"/>
<dbReference type="EMBL" id="CP134890">
    <property type="protein sequence ID" value="WNM21576.1"/>
    <property type="molecule type" value="Genomic_DNA"/>
</dbReference>
<dbReference type="Proteomes" id="UP001304515">
    <property type="component" value="Chromosome"/>
</dbReference>
<proteinExistence type="predicted"/>
<evidence type="ECO:0000313" key="4">
    <source>
        <dbReference type="Proteomes" id="UP001304515"/>
    </source>
</evidence>
<feature type="transmembrane region" description="Helical" evidence="1">
    <location>
        <begin position="95"/>
        <end position="114"/>
    </location>
</feature>
<organism evidence="2">
    <name type="scientific">Flavobacterium capsici</name>
    <dbReference type="NCBI Taxonomy" id="3075618"/>
    <lineage>
        <taxon>Bacteria</taxon>
        <taxon>Pseudomonadati</taxon>
        <taxon>Bacteroidota</taxon>
        <taxon>Flavobacteriia</taxon>
        <taxon>Flavobacteriales</taxon>
        <taxon>Flavobacteriaceae</taxon>
        <taxon>Flavobacterium</taxon>
    </lineage>
</organism>
<keyword evidence="1" id="KW-0812">Transmembrane</keyword>
<reference evidence="2 4" key="1">
    <citation type="submission" date="2023-09" db="EMBL/GenBank/DDBJ databases">
        <title>Flavobacterium sp. a novel bacteria isolate from Pepper rhizosphere.</title>
        <authorList>
            <person name="Peng Y."/>
            <person name="Lee J."/>
        </authorList>
    </citation>
    <scope>NUCLEOTIDE SEQUENCE</scope>
    <source>
        <strain evidence="2">PMR2A8</strain>
        <strain evidence="3 4">PMTSA4</strain>
    </source>
</reference>
<sequence length="131" mass="14690">MGLIILPFLLGALGIAVLAMMEILKLIKSKKITIKEIIIGFGLTLLIFAAIVISYLIEGKAWVLSPAFRIPVIMVYIPFFIYSLVKTSDNQKLKYFSILILISISITGILGIVFNDVFFELINYLGIEKNY</sequence>
<dbReference type="AlphaFoldDB" id="A0AA96F2I2"/>
<evidence type="ECO:0000313" key="2">
    <source>
        <dbReference type="EMBL" id="WNM20186.1"/>
    </source>
</evidence>
<protein>
    <submittedName>
        <fullName evidence="2">Uncharacterized protein</fullName>
    </submittedName>
</protein>
<feature type="transmembrane region" description="Helical" evidence="1">
    <location>
        <begin position="63"/>
        <end position="83"/>
    </location>
</feature>
<keyword evidence="1" id="KW-1133">Transmembrane helix</keyword>
<accession>A0AA96F0E8</accession>
<dbReference type="EMBL" id="CP134878">
    <property type="protein sequence ID" value="WNM20186.1"/>
    <property type="molecule type" value="Genomic_DNA"/>
</dbReference>
<accession>A0AA96F2I2</accession>
<evidence type="ECO:0000313" key="3">
    <source>
        <dbReference type="EMBL" id="WNM21576.1"/>
    </source>
</evidence>
<gene>
    <name evidence="3" type="ORF">RN605_12945</name>
    <name evidence="2" type="ORF">RN608_05775</name>
</gene>
<dbReference type="RefSeq" id="WP_313325446.1">
    <property type="nucleotide sequence ID" value="NZ_CP134878.1"/>
</dbReference>
<keyword evidence="4" id="KW-1185">Reference proteome</keyword>
<feature type="transmembrane region" description="Helical" evidence="1">
    <location>
        <begin position="36"/>
        <end position="57"/>
    </location>
</feature>
<keyword evidence="1" id="KW-0472">Membrane</keyword>
<name>A0AA96F2I2_9FLAO</name>